<feature type="transmembrane region" description="Helical" evidence="1">
    <location>
        <begin position="41"/>
        <end position="59"/>
    </location>
</feature>
<keyword evidence="1" id="KW-1133">Transmembrane helix</keyword>
<protein>
    <recommendedName>
        <fullName evidence="2">Fatty acid desaturase domain-containing protein</fullName>
    </recommendedName>
</protein>
<reference evidence="3 4" key="1">
    <citation type="submission" date="2018-11" db="EMBL/GenBank/DDBJ databases">
        <title>Genome assembly of Steccherinum ochraceum LE-BIN_3174, the white-rot fungus of the Steccherinaceae family (The Residual Polyporoid clade, Polyporales, Basidiomycota).</title>
        <authorList>
            <person name="Fedorova T.V."/>
            <person name="Glazunova O.A."/>
            <person name="Landesman E.O."/>
            <person name="Moiseenko K.V."/>
            <person name="Psurtseva N.V."/>
            <person name="Savinova O.S."/>
            <person name="Shakhova N.V."/>
            <person name="Tyazhelova T.V."/>
            <person name="Vasina D.V."/>
        </authorList>
    </citation>
    <scope>NUCLEOTIDE SEQUENCE [LARGE SCALE GENOMIC DNA]</scope>
    <source>
        <strain evidence="3 4">LE-BIN_3174</strain>
    </source>
</reference>
<feature type="transmembrane region" description="Helical" evidence="1">
    <location>
        <begin position="259"/>
        <end position="277"/>
    </location>
</feature>
<keyword evidence="1" id="KW-0472">Membrane</keyword>
<dbReference type="GO" id="GO:0006629">
    <property type="term" value="P:lipid metabolic process"/>
    <property type="evidence" value="ECO:0007669"/>
    <property type="project" value="InterPro"/>
</dbReference>
<accession>A0A4R0RMI6</accession>
<dbReference type="PANTHER" id="PTHR32100">
    <property type="entry name" value="OMEGA-6 FATTY ACID DESATURASE, CHLOROPLASTIC"/>
    <property type="match status" value="1"/>
</dbReference>
<name>A0A4R0RMI6_9APHY</name>
<gene>
    <name evidence="3" type="ORF">EIP91_011312</name>
</gene>
<feature type="transmembrane region" description="Helical" evidence="1">
    <location>
        <begin position="79"/>
        <end position="97"/>
    </location>
</feature>
<dbReference type="Pfam" id="PF00487">
    <property type="entry name" value="FA_desaturase"/>
    <property type="match status" value="1"/>
</dbReference>
<dbReference type="STRING" id="92696.A0A4R0RMI6"/>
<dbReference type="InterPro" id="IPR005804">
    <property type="entry name" value="FA_desaturase_dom"/>
</dbReference>
<evidence type="ECO:0000256" key="1">
    <source>
        <dbReference type="SAM" id="Phobius"/>
    </source>
</evidence>
<keyword evidence="1" id="KW-0812">Transmembrane</keyword>
<proteinExistence type="predicted"/>
<feature type="transmembrane region" description="Helical" evidence="1">
    <location>
        <begin position="178"/>
        <end position="200"/>
    </location>
</feature>
<dbReference type="OrthoDB" id="1461976at2759"/>
<dbReference type="EMBL" id="RWJN01000072">
    <property type="protein sequence ID" value="TCD68243.1"/>
    <property type="molecule type" value="Genomic_DNA"/>
</dbReference>
<sequence>MVEVQSYEERLATPFEPSDVKFSEIQAAIPQHLRQKTFTRALLYVFRDAAFSYLFYYLGSRIESNAWLAGIPGLRWVAWGTYWFWQSVAWGGFWTLAHEACHGNFSTHYFGNYIMGWILHTFLLVPHFAWQSTHLTHHKYTNSLERDENFVPYTRDRMKLPKEEVATAMDYEEILGEAPLFILIRLIMQQALGWPAYMFFNTMGAEMYPAGTNHFSPWSPLFKPKERHLIAFSDVGVLGMSYALYQWTQVVGLASFMKLYFIPWLITNHWIVMLTFLQHTDPSIPHYRVGQWSWLRGGLATIDRPLLGWIGRFFLHNISHDHVAHHLFPTIPFYNQPEVTEAIKPVLKEDYCYDGTNTFVALYRSFKECAFVENDGGVLFYKDRTGKVLRELRDQPSLETSGGVDTFALTGKSSATDSSPKLQTFKAADPTVRMRGHH</sequence>
<feature type="transmembrane region" description="Helical" evidence="1">
    <location>
        <begin position="109"/>
        <end position="130"/>
    </location>
</feature>
<dbReference type="GO" id="GO:0016491">
    <property type="term" value="F:oxidoreductase activity"/>
    <property type="evidence" value="ECO:0007669"/>
    <property type="project" value="InterPro"/>
</dbReference>
<dbReference type="AlphaFoldDB" id="A0A4R0RMI6"/>
<dbReference type="InterPro" id="IPR012171">
    <property type="entry name" value="Fatty_acid_desaturase"/>
</dbReference>
<dbReference type="Proteomes" id="UP000292702">
    <property type="component" value="Unassembled WGS sequence"/>
</dbReference>
<dbReference type="CDD" id="cd03507">
    <property type="entry name" value="Delta12-FADS-like"/>
    <property type="match status" value="1"/>
</dbReference>
<keyword evidence="4" id="KW-1185">Reference proteome</keyword>
<feature type="domain" description="Fatty acid desaturase" evidence="2">
    <location>
        <begin position="79"/>
        <end position="351"/>
    </location>
</feature>
<evidence type="ECO:0000313" key="3">
    <source>
        <dbReference type="EMBL" id="TCD68243.1"/>
    </source>
</evidence>
<comment type="caution">
    <text evidence="3">The sequence shown here is derived from an EMBL/GenBank/DDBJ whole genome shotgun (WGS) entry which is preliminary data.</text>
</comment>
<evidence type="ECO:0000259" key="2">
    <source>
        <dbReference type="Pfam" id="PF00487"/>
    </source>
</evidence>
<evidence type="ECO:0000313" key="4">
    <source>
        <dbReference type="Proteomes" id="UP000292702"/>
    </source>
</evidence>
<organism evidence="3 4">
    <name type="scientific">Steccherinum ochraceum</name>
    <dbReference type="NCBI Taxonomy" id="92696"/>
    <lineage>
        <taxon>Eukaryota</taxon>
        <taxon>Fungi</taxon>
        <taxon>Dikarya</taxon>
        <taxon>Basidiomycota</taxon>
        <taxon>Agaricomycotina</taxon>
        <taxon>Agaricomycetes</taxon>
        <taxon>Polyporales</taxon>
        <taxon>Steccherinaceae</taxon>
        <taxon>Steccherinum</taxon>
    </lineage>
</organism>